<accession>A0ABW4ZFT5</accession>
<dbReference type="Proteomes" id="UP001597387">
    <property type="component" value="Unassembled WGS sequence"/>
</dbReference>
<evidence type="ECO:0000313" key="2">
    <source>
        <dbReference type="Proteomes" id="UP001597387"/>
    </source>
</evidence>
<name>A0ABW4ZFT5_9SPHI</name>
<comment type="caution">
    <text evidence="1">The sequence shown here is derived from an EMBL/GenBank/DDBJ whole genome shotgun (WGS) entry which is preliminary data.</text>
</comment>
<protein>
    <submittedName>
        <fullName evidence="1">Nuclease A inhibitor family protein</fullName>
    </submittedName>
</protein>
<dbReference type="Pfam" id="PF07924">
    <property type="entry name" value="NuiA"/>
    <property type="match status" value="1"/>
</dbReference>
<reference evidence="2" key="1">
    <citation type="journal article" date="2019" name="Int. J. Syst. Evol. Microbiol.">
        <title>The Global Catalogue of Microorganisms (GCM) 10K type strain sequencing project: providing services to taxonomists for standard genome sequencing and annotation.</title>
        <authorList>
            <consortium name="The Broad Institute Genomics Platform"/>
            <consortium name="The Broad Institute Genome Sequencing Center for Infectious Disease"/>
            <person name="Wu L."/>
            <person name="Ma J."/>
        </authorList>
    </citation>
    <scope>NUCLEOTIDE SEQUENCE [LARGE SCALE GENOMIC DNA]</scope>
    <source>
        <strain evidence="2">KCTC 42217</strain>
    </source>
</reference>
<sequence>MESTKTKLEKACLGVMMMSETDYPFEYFSLAEDDHNENNIFIYSNRLNGPVEIISLEYLFRNMMKVYSDSSDEEEESAERFQNLMNVLNAELRSVKVYRIGIMKVEVYIAGISLEGVVEGLKTRLIET</sequence>
<keyword evidence="2" id="KW-1185">Reference proteome</keyword>
<evidence type="ECO:0000313" key="1">
    <source>
        <dbReference type="EMBL" id="MFD2160879.1"/>
    </source>
</evidence>
<dbReference type="InterPro" id="IPR036587">
    <property type="entry name" value="NucleaseA_inhib-like_sf"/>
</dbReference>
<dbReference type="EMBL" id="JBHUHZ010000001">
    <property type="protein sequence ID" value="MFD2160879.1"/>
    <property type="molecule type" value="Genomic_DNA"/>
</dbReference>
<dbReference type="InterPro" id="IPR012489">
    <property type="entry name" value="NucleaseA_inhib-like"/>
</dbReference>
<dbReference type="SUPFAM" id="SSF82602">
    <property type="entry name" value="Nuclease A inhibitor (NuiA)"/>
    <property type="match status" value="1"/>
</dbReference>
<dbReference type="Gene3D" id="3.40.1460.10">
    <property type="entry name" value="Nuclease A inhibitor-like"/>
    <property type="match status" value="1"/>
</dbReference>
<dbReference type="RefSeq" id="WP_255902258.1">
    <property type="nucleotide sequence ID" value="NZ_JAFMZO010000002.1"/>
</dbReference>
<organism evidence="1 2">
    <name type="scientific">Paradesertivirga mongoliensis</name>
    <dbReference type="NCBI Taxonomy" id="2100740"/>
    <lineage>
        <taxon>Bacteria</taxon>
        <taxon>Pseudomonadati</taxon>
        <taxon>Bacteroidota</taxon>
        <taxon>Sphingobacteriia</taxon>
        <taxon>Sphingobacteriales</taxon>
        <taxon>Sphingobacteriaceae</taxon>
        <taxon>Paradesertivirga</taxon>
    </lineage>
</organism>
<gene>
    <name evidence="1" type="ORF">ACFSJU_00600</name>
</gene>
<proteinExistence type="predicted"/>